<dbReference type="SMART" id="SM00936">
    <property type="entry name" value="PBP5_C"/>
    <property type="match status" value="1"/>
</dbReference>
<dbReference type="InterPro" id="IPR037167">
    <property type="entry name" value="Peptidase_S11_C_sf"/>
</dbReference>
<evidence type="ECO:0000256" key="12">
    <source>
        <dbReference type="ARBA" id="ARBA00034000"/>
    </source>
</evidence>
<evidence type="ECO:0000256" key="11">
    <source>
        <dbReference type="ARBA" id="ARBA00023316"/>
    </source>
</evidence>
<dbReference type="SUPFAM" id="SSF56601">
    <property type="entry name" value="beta-lactamase/transpeptidase-like"/>
    <property type="match status" value="1"/>
</dbReference>
<evidence type="ECO:0000256" key="15">
    <source>
        <dbReference type="RuleBase" id="RU004016"/>
    </source>
</evidence>
<dbReference type="Pfam" id="PF00768">
    <property type="entry name" value="Peptidase_S11"/>
    <property type="match status" value="1"/>
</dbReference>
<dbReference type="EMBL" id="CP046161">
    <property type="protein sequence ID" value="QKO30907.1"/>
    <property type="molecule type" value="Genomic_DNA"/>
</dbReference>
<feature type="binding site" evidence="14">
    <location>
        <position position="226"/>
    </location>
    <ligand>
        <name>substrate</name>
    </ligand>
</feature>
<dbReference type="KEGG" id="clf:GJQ69_05705"/>
<keyword evidence="7 16" id="KW-0732">Signal</keyword>
<feature type="signal peptide" evidence="16">
    <location>
        <begin position="1"/>
        <end position="26"/>
    </location>
</feature>
<dbReference type="PANTHER" id="PTHR21581">
    <property type="entry name" value="D-ALANYL-D-ALANINE CARBOXYPEPTIDASE"/>
    <property type="match status" value="1"/>
</dbReference>
<keyword evidence="10" id="KW-0573">Peptidoglycan synthesis</keyword>
<dbReference type="PRINTS" id="PR00725">
    <property type="entry name" value="DADACBPTASE1"/>
</dbReference>
<evidence type="ECO:0000313" key="20">
    <source>
        <dbReference type="Proteomes" id="UP000501316"/>
    </source>
</evidence>
<evidence type="ECO:0000313" key="19">
    <source>
        <dbReference type="EMBL" id="QKO30907.1"/>
    </source>
</evidence>
<dbReference type="SUPFAM" id="SSF69189">
    <property type="entry name" value="Penicillin-binding protein associated domain"/>
    <property type="match status" value="1"/>
</dbReference>
<dbReference type="InterPro" id="IPR018044">
    <property type="entry name" value="Peptidase_S11"/>
</dbReference>
<dbReference type="RefSeq" id="WP_086036842.1">
    <property type="nucleotide sequence ID" value="NZ_CP046051.1"/>
</dbReference>
<feature type="active site" description="Proton acceptor" evidence="13">
    <location>
        <position position="66"/>
    </location>
</feature>
<dbReference type="Pfam" id="PF07943">
    <property type="entry name" value="PBP5_C"/>
    <property type="match status" value="1"/>
</dbReference>
<evidence type="ECO:0000313" key="21">
    <source>
        <dbReference type="Proteomes" id="UP000509623"/>
    </source>
</evidence>
<evidence type="ECO:0000313" key="18">
    <source>
        <dbReference type="EMBL" id="QKN24022.1"/>
    </source>
</evidence>
<dbReference type="Proteomes" id="UP000501316">
    <property type="component" value="Chromosome"/>
</dbReference>
<evidence type="ECO:0000256" key="10">
    <source>
        <dbReference type="ARBA" id="ARBA00022984"/>
    </source>
</evidence>
<proteinExistence type="inferred from homology"/>
<name>A0A859DT36_9FIRM</name>
<dbReference type="Gene3D" id="2.60.410.10">
    <property type="entry name" value="D-Ala-D-Ala carboxypeptidase, C-terminal domain"/>
    <property type="match status" value="1"/>
</dbReference>
<feature type="chain" id="PRO_5044663978" description="serine-type D-Ala-D-Ala carboxypeptidase" evidence="16">
    <location>
        <begin position="27"/>
        <end position="383"/>
    </location>
</feature>
<evidence type="ECO:0000256" key="5">
    <source>
        <dbReference type="ARBA" id="ARBA00022645"/>
    </source>
</evidence>
<evidence type="ECO:0000256" key="2">
    <source>
        <dbReference type="ARBA" id="ARBA00004752"/>
    </source>
</evidence>
<reference evidence="19" key="2">
    <citation type="journal article" date="2021" name="Appl. Environ. Microbiol.">
        <title>Adaptability of a Caproate-Producing Bacterium Contributes to Its Dominance in an Anaerobic Fermentation System.</title>
        <authorList>
            <person name="Wang H."/>
            <person name="Gu Y."/>
            <person name="Zhou W."/>
            <person name="Zhao D."/>
            <person name="Qiao Z."/>
            <person name="Zheng J."/>
            <person name="Gao J."/>
            <person name="Chen X."/>
            <person name="Ren C."/>
            <person name="Xu Y."/>
        </authorList>
    </citation>
    <scope>NUCLEOTIDE SEQUENCE</scope>
    <source>
        <strain evidence="19">JNU-WLY1368</strain>
    </source>
</reference>
<comment type="catalytic activity">
    <reaction evidence="12">
        <text>Preferential cleavage: (Ac)2-L-Lys-D-Ala-|-D-Ala. Also transpeptidation of peptidyl-alanyl moieties that are N-acyl substituents of D-alanine.</text>
        <dbReference type="EC" id="3.4.16.4"/>
    </reaction>
</comment>
<dbReference type="GO" id="GO:0009002">
    <property type="term" value="F:serine-type D-Ala-D-Ala carboxypeptidase activity"/>
    <property type="evidence" value="ECO:0007669"/>
    <property type="project" value="UniProtKB-EC"/>
</dbReference>
<comment type="similarity">
    <text evidence="3 15">Belongs to the peptidase S11 family.</text>
</comment>
<dbReference type="InterPro" id="IPR012338">
    <property type="entry name" value="Beta-lactam/transpept-like"/>
</dbReference>
<dbReference type="GO" id="GO:0071555">
    <property type="term" value="P:cell wall organization"/>
    <property type="evidence" value="ECO:0007669"/>
    <property type="project" value="UniProtKB-KW"/>
</dbReference>
<keyword evidence="5" id="KW-0121">Carboxypeptidase</keyword>
<evidence type="ECO:0000256" key="8">
    <source>
        <dbReference type="ARBA" id="ARBA00022801"/>
    </source>
</evidence>
<comment type="pathway">
    <text evidence="2">Cell wall biogenesis; peptidoglycan biosynthesis.</text>
</comment>
<keyword evidence="21" id="KW-1185">Reference proteome</keyword>
<keyword evidence="11" id="KW-0961">Cell wall biogenesis/degradation</keyword>
<keyword evidence="8 18" id="KW-0378">Hydrolase</keyword>
<dbReference type="GO" id="GO:0009252">
    <property type="term" value="P:peptidoglycan biosynthetic process"/>
    <property type="evidence" value="ECO:0007669"/>
    <property type="project" value="UniProtKB-UniPathway"/>
</dbReference>
<evidence type="ECO:0000256" key="13">
    <source>
        <dbReference type="PIRSR" id="PIRSR618044-1"/>
    </source>
</evidence>
<evidence type="ECO:0000256" key="16">
    <source>
        <dbReference type="SAM" id="SignalP"/>
    </source>
</evidence>
<dbReference type="InterPro" id="IPR001967">
    <property type="entry name" value="Peptidase_S11_N"/>
</dbReference>
<reference evidence="20 21" key="1">
    <citation type="submission" date="2019-11" db="EMBL/GenBank/DDBJ databases">
        <authorList>
            <person name="Ren C."/>
            <person name="Wang H."/>
            <person name="Xu Y."/>
        </authorList>
    </citation>
    <scope>NUCLEOTIDE SEQUENCE [LARGE SCALE GENOMIC DNA]</scope>
    <source>
        <strain evidence="21">JNU-WLY1368</strain>
        <strain evidence="18 20">LBM 19010</strain>
    </source>
</reference>
<keyword evidence="6" id="KW-0645">Protease</keyword>
<gene>
    <name evidence="18" type="ORF">GJQ69_05705</name>
    <name evidence="19" type="ORF">GKP14_07835</name>
</gene>
<feature type="active site" description="Acyl-ester intermediate" evidence="13">
    <location>
        <position position="63"/>
    </location>
</feature>
<dbReference type="Gene3D" id="3.40.710.10">
    <property type="entry name" value="DD-peptidase/beta-lactamase superfamily"/>
    <property type="match status" value="1"/>
</dbReference>
<feature type="domain" description="Peptidase S11 D-Ala-D-Ala carboxypeptidase A C-terminal" evidence="17">
    <location>
        <begin position="276"/>
        <end position="366"/>
    </location>
</feature>
<organism evidence="18 20">
    <name type="scientific">Caproicibacterium lactatifermentans</name>
    <dbReference type="NCBI Taxonomy" id="2666138"/>
    <lineage>
        <taxon>Bacteria</taxon>
        <taxon>Bacillati</taxon>
        <taxon>Bacillota</taxon>
        <taxon>Clostridia</taxon>
        <taxon>Eubacteriales</taxon>
        <taxon>Oscillospiraceae</taxon>
        <taxon>Caproicibacterium</taxon>
    </lineage>
</organism>
<dbReference type="UniPathway" id="UPA00219"/>
<dbReference type="AlphaFoldDB" id="A0A859DT36"/>
<evidence type="ECO:0000256" key="3">
    <source>
        <dbReference type="ARBA" id="ARBA00007164"/>
    </source>
</evidence>
<protein>
    <recommendedName>
        <fullName evidence="4">serine-type D-Ala-D-Ala carboxypeptidase</fullName>
        <ecNumber evidence="4">3.4.16.4</ecNumber>
    </recommendedName>
</protein>
<reference evidence="19" key="3">
    <citation type="journal article" date="2022" name="Int. J. Syst. Evol. Microbiol.">
        <title>Caproicibacterium lactatifermentans sp. nov., isolated from pit clay used for the production of Chinese strong aroma-type liquor.</title>
        <authorList>
            <person name="Wang H."/>
            <person name="Gu Y."/>
            <person name="Zhao D."/>
            <person name="Qiao Z."/>
            <person name="Zheng J."/>
            <person name="Gao J."/>
            <person name="Ren C."/>
            <person name="Xu Y."/>
        </authorList>
    </citation>
    <scope>NUCLEOTIDE SEQUENCE</scope>
    <source>
        <strain evidence="19">JNU-WLY1368</strain>
    </source>
</reference>
<comment type="function">
    <text evidence="1">Removes C-terminal D-alanyl residues from sugar-peptide cell wall precursors.</text>
</comment>
<accession>A0A859DT36</accession>
<dbReference type="GO" id="GO:0008360">
    <property type="term" value="P:regulation of cell shape"/>
    <property type="evidence" value="ECO:0007669"/>
    <property type="project" value="UniProtKB-KW"/>
</dbReference>
<dbReference type="InterPro" id="IPR012907">
    <property type="entry name" value="Peptidase_S11_C"/>
</dbReference>
<evidence type="ECO:0000256" key="7">
    <source>
        <dbReference type="ARBA" id="ARBA00022729"/>
    </source>
</evidence>
<evidence type="ECO:0000256" key="9">
    <source>
        <dbReference type="ARBA" id="ARBA00022960"/>
    </source>
</evidence>
<sequence>MKVKQITAAVLAVVMIAAAAPVRVYAADETKTDIKAPAAVLMEASTGQVLYEKAPHEKRACASVTKVMTLLLVMEALDTGKIHLTDMVSASAHAASMGGSDIWLKEGETMSVNDLIKATAIASANDAAVALAEHVAGSDDVFIAQMNAKAKTLGMQDTTFKNCNGLDEDGHVTSAYDVALMSRALIQHKQIFNYTTVWIDHLRGGKTQLTNTNKLLKSYKGITGLKTGTTSKAGSCISATAQRDGLSLIAVVLGAGSTKDRFSTAAALLNKGFAGWSMVPLKQPKENLAAVTVENGMSDTVPVKADFSGKLLVPKGQEKAVSSKVTVQPSVRAPVAKGQKLGEVTYTLGGKVVCVRPITATQTVCPLSFQRVLHLLLLNLLYV</sequence>
<dbReference type="EMBL" id="CP046051">
    <property type="protein sequence ID" value="QKN24022.1"/>
    <property type="molecule type" value="Genomic_DNA"/>
</dbReference>
<dbReference type="PANTHER" id="PTHR21581:SF6">
    <property type="entry name" value="TRAFFICKING PROTEIN PARTICLE COMPLEX SUBUNIT 12"/>
    <property type="match status" value="1"/>
</dbReference>
<dbReference type="EC" id="3.4.16.4" evidence="4"/>
<dbReference type="InterPro" id="IPR015956">
    <property type="entry name" value="Peniciliin-bd_prot_C_sf"/>
</dbReference>
<evidence type="ECO:0000256" key="1">
    <source>
        <dbReference type="ARBA" id="ARBA00003217"/>
    </source>
</evidence>
<evidence type="ECO:0000256" key="6">
    <source>
        <dbReference type="ARBA" id="ARBA00022670"/>
    </source>
</evidence>
<evidence type="ECO:0000259" key="17">
    <source>
        <dbReference type="SMART" id="SM00936"/>
    </source>
</evidence>
<dbReference type="GO" id="GO:0006508">
    <property type="term" value="P:proteolysis"/>
    <property type="evidence" value="ECO:0007669"/>
    <property type="project" value="UniProtKB-KW"/>
</dbReference>
<evidence type="ECO:0000256" key="14">
    <source>
        <dbReference type="PIRSR" id="PIRSR618044-2"/>
    </source>
</evidence>
<keyword evidence="9" id="KW-0133">Cell shape</keyword>
<feature type="active site" evidence="13">
    <location>
        <position position="123"/>
    </location>
</feature>
<dbReference type="Proteomes" id="UP000509623">
    <property type="component" value="Chromosome"/>
</dbReference>
<evidence type="ECO:0000256" key="4">
    <source>
        <dbReference type="ARBA" id="ARBA00012448"/>
    </source>
</evidence>